<evidence type="ECO:0000313" key="3">
    <source>
        <dbReference type="Proteomes" id="UP000243661"/>
    </source>
</evidence>
<feature type="transmembrane region" description="Helical" evidence="1">
    <location>
        <begin position="31"/>
        <end position="50"/>
    </location>
</feature>
<organism evidence="2 3">
    <name type="scientific">Acinetobacter albensis</name>
    <dbReference type="NCBI Taxonomy" id="1673609"/>
    <lineage>
        <taxon>Bacteria</taxon>
        <taxon>Pseudomonadati</taxon>
        <taxon>Pseudomonadota</taxon>
        <taxon>Gammaproteobacteria</taxon>
        <taxon>Moraxellales</taxon>
        <taxon>Moraxellaceae</taxon>
        <taxon>Acinetobacter</taxon>
    </lineage>
</organism>
<dbReference type="RefSeq" id="WP_092718467.1">
    <property type="nucleotide sequence ID" value="NZ_FMBK01000003.1"/>
</dbReference>
<reference evidence="2 3" key="1">
    <citation type="submission" date="2016-08" db="EMBL/GenBank/DDBJ databases">
        <authorList>
            <person name="Seilhamer J.J."/>
        </authorList>
    </citation>
    <scope>NUCLEOTIDE SEQUENCE [LARGE SCALE GENOMIC DNA]</scope>
    <source>
        <strain evidence="2 3">ANC 4874</strain>
    </source>
</reference>
<name>A0A1C4GUB9_9GAMM</name>
<sequence length="65" mass="7398">MSRDFVLFLCLALCFLTLLFAMMRYQPDPTYLIMGSGLGVVLALGLYVFFEVRKSIQLCITKPTK</sequence>
<proteinExistence type="predicted"/>
<dbReference type="Proteomes" id="UP000243661">
    <property type="component" value="Unassembled WGS sequence"/>
</dbReference>
<dbReference type="EMBL" id="FMBK01000003">
    <property type="protein sequence ID" value="SCC71361.1"/>
    <property type="molecule type" value="Genomic_DNA"/>
</dbReference>
<gene>
    <name evidence="2" type="ORF">GA0116959_103214</name>
</gene>
<protein>
    <submittedName>
        <fullName evidence="2">Uncharacterized protein</fullName>
    </submittedName>
</protein>
<evidence type="ECO:0000256" key="1">
    <source>
        <dbReference type="SAM" id="Phobius"/>
    </source>
</evidence>
<accession>A0A1C4GUB9</accession>
<keyword evidence="1" id="KW-1133">Transmembrane helix</keyword>
<dbReference type="AlphaFoldDB" id="A0A1C4GUB9"/>
<keyword evidence="1" id="KW-0472">Membrane</keyword>
<keyword evidence="1" id="KW-0812">Transmembrane</keyword>
<evidence type="ECO:0000313" key="2">
    <source>
        <dbReference type="EMBL" id="SCC71361.1"/>
    </source>
</evidence>